<evidence type="ECO:0000256" key="14">
    <source>
        <dbReference type="PROSITE-ProRule" id="PRU00283"/>
    </source>
</evidence>
<dbReference type="Gene3D" id="3.40.850.10">
    <property type="entry name" value="Kinesin motor domain"/>
    <property type="match status" value="1"/>
</dbReference>
<gene>
    <name evidence="17" type="ORF">SBAD_LOCUS5887</name>
</gene>
<dbReference type="EMBL" id="UZAM01009323">
    <property type="protein sequence ID" value="VDP08575.1"/>
    <property type="molecule type" value="Genomic_DNA"/>
</dbReference>
<keyword evidence="12" id="KW-0131">Cell cycle</keyword>
<dbReference type="PANTHER" id="PTHR47971:SF8">
    <property type="entry name" value="KINESIN-LIKE PROTEIN"/>
    <property type="match status" value="1"/>
</dbReference>
<evidence type="ECO:0000256" key="6">
    <source>
        <dbReference type="ARBA" id="ARBA00022776"/>
    </source>
</evidence>
<comment type="similarity">
    <text evidence="13">Belongs to the TRAFAC class myosin-kinesin ATPase superfamily. Kinesin family. KIN-13 subfamily.</text>
</comment>
<reference evidence="19" key="1">
    <citation type="submission" date="2016-06" db="UniProtKB">
        <authorList>
            <consortium name="WormBaseParasite"/>
        </authorList>
    </citation>
    <scope>IDENTIFICATION</scope>
</reference>
<evidence type="ECO:0000313" key="19">
    <source>
        <dbReference type="WBParaSite" id="SBAD_0000612101-mRNA-1"/>
    </source>
</evidence>
<dbReference type="SUPFAM" id="SSF52540">
    <property type="entry name" value="P-loop containing nucleoside triphosphate hydrolases"/>
    <property type="match status" value="1"/>
</dbReference>
<evidence type="ECO:0000256" key="4">
    <source>
        <dbReference type="ARBA" id="ARBA00022701"/>
    </source>
</evidence>
<dbReference type="InterPro" id="IPR027417">
    <property type="entry name" value="P-loop_NTPase"/>
</dbReference>
<dbReference type="GO" id="GO:0007059">
    <property type="term" value="P:chromosome segregation"/>
    <property type="evidence" value="ECO:0007669"/>
    <property type="project" value="UniProtKB-KW"/>
</dbReference>
<keyword evidence="2" id="KW-0963">Cytoplasm</keyword>
<evidence type="ECO:0000256" key="15">
    <source>
        <dbReference type="RuleBase" id="RU000394"/>
    </source>
</evidence>
<evidence type="ECO:0000256" key="9">
    <source>
        <dbReference type="ARBA" id="ARBA00023054"/>
    </source>
</evidence>
<dbReference type="Proteomes" id="UP000270296">
    <property type="component" value="Unassembled WGS sequence"/>
</dbReference>
<feature type="binding site" evidence="14">
    <location>
        <begin position="248"/>
        <end position="255"/>
    </location>
    <ligand>
        <name>ATP</name>
        <dbReference type="ChEBI" id="CHEBI:30616"/>
    </ligand>
</feature>
<keyword evidence="4 15" id="KW-0493">Microtubule</keyword>
<evidence type="ECO:0000256" key="10">
    <source>
        <dbReference type="ARBA" id="ARBA00023175"/>
    </source>
</evidence>
<dbReference type="GO" id="GO:0051301">
    <property type="term" value="P:cell division"/>
    <property type="evidence" value="ECO:0007669"/>
    <property type="project" value="UniProtKB-KW"/>
</dbReference>
<dbReference type="SMART" id="SM00129">
    <property type="entry name" value="KISc"/>
    <property type="match status" value="1"/>
</dbReference>
<evidence type="ECO:0000256" key="12">
    <source>
        <dbReference type="ARBA" id="ARBA00023306"/>
    </source>
</evidence>
<evidence type="ECO:0000256" key="1">
    <source>
        <dbReference type="ARBA" id="ARBA00004647"/>
    </source>
</evidence>
<dbReference type="PANTHER" id="PTHR47971">
    <property type="entry name" value="KINESIN-RELATED PROTEIN 6"/>
    <property type="match status" value="1"/>
</dbReference>
<dbReference type="GO" id="GO:0008017">
    <property type="term" value="F:microtubule binding"/>
    <property type="evidence" value="ECO:0007669"/>
    <property type="project" value="InterPro"/>
</dbReference>
<dbReference type="PRINTS" id="PR00380">
    <property type="entry name" value="KINESINHEAVY"/>
</dbReference>
<dbReference type="FunFam" id="3.40.850.10:FF:000012">
    <property type="entry name" value="Kinesin-like protein"/>
    <property type="match status" value="1"/>
</dbReference>
<keyword evidence="7" id="KW-0159">Chromosome partition</keyword>
<dbReference type="AlphaFoldDB" id="A0A183IQI9"/>
<evidence type="ECO:0000259" key="16">
    <source>
        <dbReference type="PROSITE" id="PS50067"/>
    </source>
</evidence>
<protein>
    <recommendedName>
        <fullName evidence="15">Kinesin-like protein</fullName>
    </recommendedName>
</protein>
<keyword evidence="6" id="KW-0498">Mitosis</keyword>
<dbReference type="PROSITE" id="PS50067">
    <property type="entry name" value="KINESIN_MOTOR_2"/>
    <property type="match status" value="1"/>
</dbReference>
<proteinExistence type="inferred from homology"/>
<dbReference type="GO" id="GO:0005524">
    <property type="term" value="F:ATP binding"/>
    <property type="evidence" value="ECO:0007669"/>
    <property type="project" value="UniProtKB-UniRule"/>
</dbReference>
<keyword evidence="5 14" id="KW-0547">Nucleotide-binding</keyword>
<dbReference type="Pfam" id="PF00225">
    <property type="entry name" value="Kinesin"/>
    <property type="match status" value="1"/>
</dbReference>
<sequence>MDRIKVSQYVDIRRSDGRIHGARIHVVKPEQRSVTVEWTENGVSHGKDISFDELLRVNPQLGFAASDETGEQTADHPMPVRNHDEDIAGCWKWPKKFGSSTIPKSLTISASPLGHRRAMLPRPKHVSVECVGDIRYFREYRSQIDFHPIQKSDLSEEHQICVCVRKRPLNAEEQLKDIDVVTVLNHKQVVVHQPQTKVDLTKHLVNSEFVFDYAFDEAASNELVYRFTAQPLVKTIFEKGIATCFAYGQTGSGKTHTMGGNFTGRSQNVADGIYAMTAKDVFQTLHERRGTTAVDLTVSCSYFEIYGSKLFDLLNKKVQLKIMEDGRNHLQIIGLTEVPVSNEQEVIKLLQRGNRIRAAGQTSTNVQSSRSHAIFQFILRTKYLHGKFSLIDLAGNEKGADTLSMNKQMHMESAEINRSLLVLKECIRNFGTENYLPFRASKLTLALRDSFIGNNAKTCMIAMISPGMSCCEQTLNTLRYAERYQVRELVVPSLNEHCLTCFDPP</sequence>
<dbReference type="InterPro" id="IPR019821">
    <property type="entry name" value="Kinesin_motor_CS"/>
</dbReference>
<evidence type="ECO:0000313" key="17">
    <source>
        <dbReference type="EMBL" id="VDP08575.1"/>
    </source>
</evidence>
<dbReference type="GO" id="GO:0003777">
    <property type="term" value="F:microtubule motor activity"/>
    <property type="evidence" value="ECO:0007669"/>
    <property type="project" value="InterPro"/>
</dbReference>
<dbReference type="GO" id="GO:0007018">
    <property type="term" value="P:microtubule-based movement"/>
    <property type="evidence" value="ECO:0007669"/>
    <property type="project" value="InterPro"/>
</dbReference>
<dbReference type="GO" id="GO:0000922">
    <property type="term" value="C:spindle pole"/>
    <property type="evidence" value="ECO:0007669"/>
    <property type="project" value="UniProtKB-SubCell"/>
</dbReference>
<reference evidence="17 18" key="2">
    <citation type="submission" date="2018-11" db="EMBL/GenBank/DDBJ databases">
        <authorList>
            <consortium name="Pathogen Informatics"/>
        </authorList>
    </citation>
    <scope>NUCLEOTIDE SEQUENCE [LARGE SCALE GENOMIC DNA]</scope>
</reference>
<dbReference type="InterPro" id="IPR027640">
    <property type="entry name" value="Kinesin-like_fam"/>
</dbReference>
<evidence type="ECO:0000256" key="3">
    <source>
        <dbReference type="ARBA" id="ARBA00022618"/>
    </source>
</evidence>
<evidence type="ECO:0000256" key="11">
    <source>
        <dbReference type="ARBA" id="ARBA00023212"/>
    </source>
</evidence>
<keyword evidence="10 14" id="KW-0505">Motor protein</keyword>
<dbReference type="OrthoDB" id="3176171at2759"/>
<comment type="subcellular location">
    <subcellularLocation>
        <location evidence="1">Cytoplasm</location>
        <location evidence="1">Cytoskeleton</location>
        <location evidence="1">Spindle pole</location>
    </subcellularLocation>
</comment>
<dbReference type="InterPro" id="IPR054473">
    <property type="entry name" value="KIF2A-like_N"/>
</dbReference>
<keyword evidence="18" id="KW-1185">Reference proteome</keyword>
<evidence type="ECO:0000313" key="18">
    <source>
        <dbReference type="Proteomes" id="UP000270296"/>
    </source>
</evidence>
<evidence type="ECO:0000256" key="5">
    <source>
        <dbReference type="ARBA" id="ARBA00022741"/>
    </source>
</evidence>
<dbReference type="PROSITE" id="PS00411">
    <property type="entry name" value="KINESIN_MOTOR_1"/>
    <property type="match status" value="1"/>
</dbReference>
<dbReference type="InterPro" id="IPR001752">
    <property type="entry name" value="Kinesin_motor_dom"/>
</dbReference>
<keyword evidence="9" id="KW-0175">Coiled coil</keyword>
<organism evidence="19">
    <name type="scientific">Soboliphyme baturini</name>
    <dbReference type="NCBI Taxonomy" id="241478"/>
    <lineage>
        <taxon>Eukaryota</taxon>
        <taxon>Metazoa</taxon>
        <taxon>Ecdysozoa</taxon>
        <taxon>Nematoda</taxon>
        <taxon>Enoplea</taxon>
        <taxon>Dorylaimia</taxon>
        <taxon>Dioctophymatida</taxon>
        <taxon>Dioctophymatoidea</taxon>
        <taxon>Soboliphymatidae</taxon>
        <taxon>Soboliphyme</taxon>
    </lineage>
</organism>
<dbReference type="GO" id="GO:0005828">
    <property type="term" value="C:kinetochore microtubule"/>
    <property type="evidence" value="ECO:0007669"/>
    <property type="project" value="UniProtKB-ARBA"/>
</dbReference>
<dbReference type="CDD" id="cd01367">
    <property type="entry name" value="KISc_KIF2_like"/>
    <property type="match status" value="1"/>
</dbReference>
<keyword evidence="3" id="KW-0132">Cell division</keyword>
<dbReference type="WBParaSite" id="SBAD_0000612101-mRNA-1">
    <property type="protein sequence ID" value="SBAD_0000612101-mRNA-1"/>
    <property type="gene ID" value="SBAD_0000612101"/>
</dbReference>
<evidence type="ECO:0000256" key="2">
    <source>
        <dbReference type="ARBA" id="ARBA00022490"/>
    </source>
</evidence>
<evidence type="ECO:0000256" key="8">
    <source>
        <dbReference type="ARBA" id="ARBA00022840"/>
    </source>
</evidence>
<dbReference type="GO" id="GO:0007019">
    <property type="term" value="P:microtubule depolymerization"/>
    <property type="evidence" value="ECO:0007669"/>
    <property type="project" value="TreeGrafter"/>
</dbReference>
<name>A0A183IQI9_9BILA</name>
<accession>A0A183IQI9</accession>
<keyword evidence="8 14" id="KW-0067">ATP-binding</keyword>
<keyword evidence="11" id="KW-0206">Cytoskeleton</keyword>
<evidence type="ECO:0000256" key="13">
    <source>
        <dbReference type="ARBA" id="ARBA00061030"/>
    </source>
</evidence>
<dbReference type="Pfam" id="PF22923">
    <property type="entry name" value="KIF2A-like_1st"/>
    <property type="match status" value="1"/>
</dbReference>
<feature type="domain" description="Kinesin motor" evidence="16">
    <location>
        <begin position="159"/>
        <end position="487"/>
    </location>
</feature>
<dbReference type="InterPro" id="IPR036961">
    <property type="entry name" value="Kinesin_motor_dom_sf"/>
</dbReference>
<evidence type="ECO:0000256" key="7">
    <source>
        <dbReference type="ARBA" id="ARBA00022829"/>
    </source>
</evidence>